<dbReference type="PANTHER" id="PTHR11078:SF3">
    <property type="entry name" value="ANTITERMINATION NUSB DOMAIN-CONTAINING PROTEIN"/>
    <property type="match status" value="1"/>
</dbReference>
<dbReference type="Pfam" id="PF01029">
    <property type="entry name" value="NusB"/>
    <property type="match status" value="1"/>
</dbReference>
<keyword evidence="4 6" id="KW-0805">Transcription regulation</keyword>
<feature type="domain" description="NusB/RsmB/TIM44" evidence="7">
    <location>
        <begin position="11"/>
        <end position="133"/>
    </location>
</feature>
<reference evidence="8" key="1">
    <citation type="submission" date="2023-05" db="EMBL/GenBank/DDBJ databases">
        <title>Cataloging the Phylogenetic Diversity of Human Bladder Bacteria.</title>
        <authorList>
            <person name="Du J."/>
        </authorList>
    </citation>
    <scope>NUCLEOTIDE SEQUENCE</scope>
    <source>
        <strain evidence="8">UMB9978</strain>
    </source>
</reference>
<evidence type="ECO:0000313" key="8">
    <source>
        <dbReference type="EMBL" id="MDK6274175.1"/>
    </source>
</evidence>
<dbReference type="PANTHER" id="PTHR11078">
    <property type="entry name" value="N UTILIZATION SUBSTANCE PROTEIN B-RELATED"/>
    <property type="match status" value="1"/>
</dbReference>
<evidence type="ECO:0000313" key="9">
    <source>
        <dbReference type="Proteomes" id="UP001240483"/>
    </source>
</evidence>
<dbReference type="InterPro" id="IPR035926">
    <property type="entry name" value="NusB-like_sf"/>
</dbReference>
<dbReference type="NCBIfam" id="TIGR01951">
    <property type="entry name" value="nusB"/>
    <property type="match status" value="1"/>
</dbReference>
<evidence type="ECO:0000256" key="4">
    <source>
        <dbReference type="ARBA" id="ARBA00023015"/>
    </source>
</evidence>
<evidence type="ECO:0000256" key="1">
    <source>
        <dbReference type="ARBA" id="ARBA00005952"/>
    </source>
</evidence>
<dbReference type="GO" id="GO:0005829">
    <property type="term" value="C:cytosol"/>
    <property type="evidence" value="ECO:0007669"/>
    <property type="project" value="TreeGrafter"/>
</dbReference>
<keyword evidence="2 6" id="KW-0889">Transcription antitermination</keyword>
<organism evidence="8 9">
    <name type="scientific">Pseudoglutamicibacter cumminsii</name>
    <dbReference type="NCBI Taxonomy" id="156979"/>
    <lineage>
        <taxon>Bacteria</taxon>
        <taxon>Bacillati</taxon>
        <taxon>Actinomycetota</taxon>
        <taxon>Actinomycetes</taxon>
        <taxon>Micrococcales</taxon>
        <taxon>Micrococcaceae</taxon>
        <taxon>Pseudoglutamicibacter</taxon>
    </lineage>
</organism>
<protein>
    <recommendedName>
        <fullName evidence="6">Transcription antitermination protein NusB</fullName>
    </recommendedName>
    <alternativeName>
        <fullName evidence="6">Antitermination factor NusB</fullName>
    </alternativeName>
</protein>
<dbReference type="GO" id="GO:0031564">
    <property type="term" value="P:transcription antitermination"/>
    <property type="evidence" value="ECO:0007669"/>
    <property type="project" value="UniProtKB-KW"/>
</dbReference>
<accession>A0AAP4C5L1</accession>
<name>A0AAP4C5L1_9MICC</name>
<dbReference type="RefSeq" id="WP_204881243.1">
    <property type="nucleotide sequence ID" value="NZ_CALUAG010000019.1"/>
</dbReference>
<gene>
    <name evidence="6 8" type="primary">nusB</name>
    <name evidence="8" type="ORF">QP116_00135</name>
</gene>
<dbReference type="SUPFAM" id="SSF48013">
    <property type="entry name" value="NusB-like"/>
    <property type="match status" value="1"/>
</dbReference>
<evidence type="ECO:0000256" key="5">
    <source>
        <dbReference type="ARBA" id="ARBA00023163"/>
    </source>
</evidence>
<dbReference type="EMBL" id="JASODW010000001">
    <property type="protein sequence ID" value="MDK6274175.1"/>
    <property type="molecule type" value="Genomic_DNA"/>
</dbReference>
<dbReference type="HAMAP" id="MF_00073">
    <property type="entry name" value="NusB"/>
    <property type="match status" value="1"/>
</dbReference>
<evidence type="ECO:0000256" key="6">
    <source>
        <dbReference type="HAMAP-Rule" id="MF_00073"/>
    </source>
</evidence>
<keyword evidence="3 6" id="KW-0694">RNA-binding</keyword>
<dbReference type="GO" id="GO:0003723">
    <property type="term" value="F:RNA binding"/>
    <property type="evidence" value="ECO:0007669"/>
    <property type="project" value="UniProtKB-UniRule"/>
</dbReference>
<comment type="caution">
    <text evidence="8">The sequence shown here is derived from an EMBL/GenBank/DDBJ whole genome shotgun (WGS) entry which is preliminary data.</text>
</comment>
<dbReference type="Gene3D" id="1.10.940.10">
    <property type="entry name" value="NusB-like"/>
    <property type="match status" value="1"/>
</dbReference>
<dbReference type="Proteomes" id="UP001240483">
    <property type="component" value="Unassembled WGS sequence"/>
</dbReference>
<dbReference type="AlphaFoldDB" id="A0AAP4C5L1"/>
<dbReference type="InterPro" id="IPR006027">
    <property type="entry name" value="NusB_RsmB_TIM44"/>
</dbReference>
<comment type="function">
    <text evidence="6">Involved in transcription antitermination. Required for transcription of ribosomal RNA (rRNA) genes. Binds specifically to the boxA antiterminator sequence of the ribosomal RNA (rrn) operons.</text>
</comment>
<comment type="similarity">
    <text evidence="1 6">Belongs to the NusB family.</text>
</comment>
<keyword evidence="5 6" id="KW-0804">Transcription</keyword>
<evidence type="ECO:0000256" key="2">
    <source>
        <dbReference type="ARBA" id="ARBA00022814"/>
    </source>
</evidence>
<sequence length="140" mass="15601">MTKQGESTRSKARRRALEVLFEADQRAVDAAEVLQRRDEDGAAVNPYTREVVGGVSTHAAQLDEILTTYAQGWTLDRMPAVDRAALRIGLWELLFNDEIPDAVAVDEAVRLVREMSTPESPDFVNGLLGRLQRIKPTLIL</sequence>
<evidence type="ECO:0000259" key="7">
    <source>
        <dbReference type="Pfam" id="PF01029"/>
    </source>
</evidence>
<dbReference type="InterPro" id="IPR011605">
    <property type="entry name" value="NusB_fam"/>
</dbReference>
<dbReference type="GO" id="GO:0006353">
    <property type="term" value="P:DNA-templated transcription termination"/>
    <property type="evidence" value="ECO:0007669"/>
    <property type="project" value="UniProtKB-UniRule"/>
</dbReference>
<proteinExistence type="inferred from homology"/>
<evidence type="ECO:0000256" key="3">
    <source>
        <dbReference type="ARBA" id="ARBA00022884"/>
    </source>
</evidence>